<reference evidence="1" key="1">
    <citation type="submission" date="2014-05" db="EMBL/GenBank/DDBJ databases">
        <authorList>
            <person name="Chronopoulou M."/>
        </authorList>
    </citation>
    <scope>NUCLEOTIDE SEQUENCE</scope>
    <source>
        <tissue evidence="1">Whole organism</tissue>
    </source>
</reference>
<evidence type="ECO:0000313" key="1">
    <source>
        <dbReference type="EMBL" id="CDW22313.1"/>
    </source>
</evidence>
<proteinExistence type="predicted"/>
<sequence>MQIVMFLIRAWYST</sequence>
<accession>A0A0K2T8G8</accession>
<dbReference type="EMBL" id="HACA01004952">
    <property type="protein sequence ID" value="CDW22313.1"/>
    <property type="molecule type" value="Transcribed_RNA"/>
</dbReference>
<name>A0A0K2T8G8_LEPSM</name>
<protein>
    <submittedName>
        <fullName evidence="1">Uncharacterized protein</fullName>
    </submittedName>
</protein>
<organism evidence="1">
    <name type="scientific">Lepeophtheirus salmonis</name>
    <name type="common">Salmon louse</name>
    <name type="synonym">Caligus salmonis</name>
    <dbReference type="NCBI Taxonomy" id="72036"/>
    <lineage>
        <taxon>Eukaryota</taxon>
        <taxon>Metazoa</taxon>
        <taxon>Ecdysozoa</taxon>
        <taxon>Arthropoda</taxon>
        <taxon>Crustacea</taxon>
        <taxon>Multicrustacea</taxon>
        <taxon>Hexanauplia</taxon>
        <taxon>Copepoda</taxon>
        <taxon>Siphonostomatoida</taxon>
        <taxon>Caligidae</taxon>
        <taxon>Lepeophtheirus</taxon>
    </lineage>
</organism>